<feature type="region of interest" description="Disordered" evidence="1">
    <location>
        <begin position="63"/>
        <end position="90"/>
    </location>
</feature>
<protein>
    <submittedName>
        <fullName evidence="2">Uncharacterized protein</fullName>
    </submittedName>
</protein>
<dbReference type="EMBL" id="MTQA01000270">
    <property type="protein sequence ID" value="PNP73443.1"/>
    <property type="molecule type" value="Genomic_DNA"/>
</dbReference>
<dbReference type="AlphaFoldDB" id="A0A2K0VTV5"/>
<feature type="region of interest" description="Disordered" evidence="1">
    <location>
        <begin position="152"/>
        <end position="182"/>
    </location>
</feature>
<gene>
    <name evidence="2" type="ORF">FNYG_13173</name>
</gene>
<dbReference type="Proteomes" id="UP000236664">
    <property type="component" value="Unassembled WGS sequence"/>
</dbReference>
<name>A0A2K0VTV5_GIBNY</name>
<organism evidence="2 3">
    <name type="scientific">Gibberella nygamai</name>
    <name type="common">Bean root rot disease fungus</name>
    <name type="synonym">Fusarium nygamai</name>
    <dbReference type="NCBI Taxonomy" id="42673"/>
    <lineage>
        <taxon>Eukaryota</taxon>
        <taxon>Fungi</taxon>
        <taxon>Dikarya</taxon>
        <taxon>Ascomycota</taxon>
        <taxon>Pezizomycotina</taxon>
        <taxon>Sordariomycetes</taxon>
        <taxon>Hypocreomycetidae</taxon>
        <taxon>Hypocreales</taxon>
        <taxon>Nectriaceae</taxon>
        <taxon>Fusarium</taxon>
        <taxon>Fusarium fujikuroi species complex</taxon>
    </lineage>
</organism>
<feature type="region of interest" description="Disordered" evidence="1">
    <location>
        <begin position="210"/>
        <end position="276"/>
    </location>
</feature>
<evidence type="ECO:0000256" key="1">
    <source>
        <dbReference type="SAM" id="MobiDB-lite"/>
    </source>
</evidence>
<evidence type="ECO:0000313" key="3">
    <source>
        <dbReference type="Proteomes" id="UP000236664"/>
    </source>
</evidence>
<reference evidence="2 3" key="1">
    <citation type="submission" date="2017-06" db="EMBL/GenBank/DDBJ databases">
        <title>Genome of Fusarium nygamai isolate CS10214.</title>
        <authorList>
            <person name="Gardiner D.M."/>
            <person name="Obanor F."/>
            <person name="Kazan K."/>
        </authorList>
    </citation>
    <scope>NUCLEOTIDE SEQUENCE [LARGE SCALE GENOMIC DNA]</scope>
    <source>
        <strain evidence="2 3">CS10214</strain>
    </source>
</reference>
<sequence>MLRLQPTTIKIATRDISDAERRSRYRKHLLSRQKVNKIRDDLIQHDQEATLEDALNTRIVIPTTDSSIVQDTPGSDGRNESDGEEEIGSSVPLVDYGTISSEETIFVDVDHSINRLHRQPDQHRLPFRPRQSLGKPADQQWRHMIETEAGTDKFEGDHEDADTAPVHTQPHDNGRDGSVTDEDERDAIEQLLAATVDGSTYETEQVNDDFSQSSGELMDPPEDAGELSISPADEGLEPTTPRRHFPVYSDRLPVEEQPQTPRQLPEVRHQSRFDGAYTAPVRGRRVRVEIDDAPVTLRRRRAGRNTSPVGLRTPGFQGLYGGSENADDV</sequence>
<feature type="region of interest" description="Disordered" evidence="1">
    <location>
        <begin position="117"/>
        <end position="139"/>
    </location>
</feature>
<dbReference type="OrthoDB" id="3437607at2759"/>
<comment type="caution">
    <text evidence="2">The sequence shown here is derived from an EMBL/GenBank/DDBJ whole genome shotgun (WGS) entry which is preliminary data.</text>
</comment>
<feature type="compositionally biased region" description="Polar residues" evidence="1">
    <location>
        <begin position="63"/>
        <end position="73"/>
    </location>
</feature>
<feature type="region of interest" description="Disordered" evidence="1">
    <location>
        <begin position="299"/>
        <end position="329"/>
    </location>
</feature>
<proteinExistence type="predicted"/>
<evidence type="ECO:0000313" key="2">
    <source>
        <dbReference type="EMBL" id="PNP73443.1"/>
    </source>
</evidence>
<accession>A0A2K0VTV5</accession>
<keyword evidence="3" id="KW-1185">Reference proteome</keyword>